<organism evidence="3 4">
    <name type="scientific">Monosporascus cannonballus</name>
    <dbReference type="NCBI Taxonomy" id="155416"/>
    <lineage>
        <taxon>Eukaryota</taxon>
        <taxon>Fungi</taxon>
        <taxon>Dikarya</taxon>
        <taxon>Ascomycota</taxon>
        <taxon>Pezizomycotina</taxon>
        <taxon>Sordariomycetes</taxon>
        <taxon>Xylariomycetidae</taxon>
        <taxon>Xylariales</taxon>
        <taxon>Xylariales incertae sedis</taxon>
        <taxon>Monosporascus</taxon>
    </lineage>
</organism>
<keyword evidence="2" id="KW-1133">Transmembrane helix</keyword>
<feature type="transmembrane region" description="Helical" evidence="2">
    <location>
        <begin position="51"/>
        <end position="69"/>
    </location>
</feature>
<protein>
    <recommendedName>
        <fullName evidence="5">Transmembrane protein</fullName>
    </recommendedName>
</protein>
<dbReference type="Proteomes" id="UP000294003">
    <property type="component" value="Unassembled WGS sequence"/>
</dbReference>
<evidence type="ECO:0000313" key="3">
    <source>
        <dbReference type="EMBL" id="RYO86027.1"/>
    </source>
</evidence>
<name>A0ABY0H6B2_9PEZI</name>
<sequence length="95" mass="10606">MSKSKTMPAPPLPFKGTPPPGRHREPPLPRSLQPKRIDQSSSAYKKAARKYVNFMVAAPILLVTSYVLFDRLVMGSPVKTLHPKPQVKVEEKEQG</sequence>
<proteinExistence type="predicted"/>
<accession>A0ABY0H6B2</accession>
<evidence type="ECO:0000313" key="4">
    <source>
        <dbReference type="Proteomes" id="UP000294003"/>
    </source>
</evidence>
<keyword evidence="2" id="KW-0812">Transmembrane</keyword>
<reference evidence="3 4" key="1">
    <citation type="submission" date="2018-06" db="EMBL/GenBank/DDBJ databases">
        <title>Complete Genomes of Monosporascus.</title>
        <authorList>
            <person name="Robinson A.J."/>
            <person name="Natvig D.O."/>
        </authorList>
    </citation>
    <scope>NUCLEOTIDE SEQUENCE [LARGE SCALE GENOMIC DNA]</scope>
    <source>
        <strain evidence="3 4">CBS 609.92</strain>
    </source>
</reference>
<feature type="compositionally biased region" description="Pro residues" evidence="1">
    <location>
        <begin position="8"/>
        <end position="20"/>
    </location>
</feature>
<dbReference type="EMBL" id="QJNS01000123">
    <property type="protein sequence ID" value="RYO86027.1"/>
    <property type="molecule type" value="Genomic_DNA"/>
</dbReference>
<evidence type="ECO:0000256" key="2">
    <source>
        <dbReference type="SAM" id="Phobius"/>
    </source>
</evidence>
<gene>
    <name evidence="3" type="ORF">DL762_004905</name>
</gene>
<keyword evidence="2" id="KW-0472">Membrane</keyword>
<evidence type="ECO:0000256" key="1">
    <source>
        <dbReference type="SAM" id="MobiDB-lite"/>
    </source>
</evidence>
<comment type="caution">
    <text evidence="3">The sequence shown here is derived from an EMBL/GenBank/DDBJ whole genome shotgun (WGS) entry which is preliminary data.</text>
</comment>
<evidence type="ECO:0008006" key="5">
    <source>
        <dbReference type="Google" id="ProtNLM"/>
    </source>
</evidence>
<keyword evidence="4" id="KW-1185">Reference proteome</keyword>
<feature type="region of interest" description="Disordered" evidence="1">
    <location>
        <begin position="1"/>
        <end position="42"/>
    </location>
</feature>